<evidence type="ECO:0000313" key="3">
    <source>
        <dbReference type="Proteomes" id="UP000829196"/>
    </source>
</evidence>
<proteinExistence type="predicted"/>
<accession>A0A8T3A812</accession>
<protein>
    <submittedName>
        <fullName evidence="2">Uncharacterized protein</fullName>
    </submittedName>
</protein>
<gene>
    <name evidence="2" type="ORF">KFK09_026527</name>
</gene>
<sequence length="102" mass="11156">MINPPTCIRPPSLPDLQPTTGPIPELLLVPPQFTIELNPTGSLSTQALIRHLHFSNSWITLNLIKPVAPLLIQTEPNLPHTTEPDSTQPKPIVITLSLASIF</sequence>
<evidence type="ECO:0000256" key="1">
    <source>
        <dbReference type="SAM" id="MobiDB-lite"/>
    </source>
</evidence>
<dbReference type="Proteomes" id="UP000829196">
    <property type="component" value="Unassembled WGS sequence"/>
</dbReference>
<name>A0A8T3A812_DENNO</name>
<reference evidence="2" key="1">
    <citation type="journal article" date="2022" name="Front. Genet.">
        <title>Chromosome-Scale Assembly of the Dendrobium nobile Genome Provides Insights Into the Molecular Mechanism of the Biosynthesis of the Medicinal Active Ingredient of Dendrobium.</title>
        <authorList>
            <person name="Xu Q."/>
            <person name="Niu S.-C."/>
            <person name="Li K.-L."/>
            <person name="Zheng P.-J."/>
            <person name="Zhang X.-J."/>
            <person name="Jia Y."/>
            <person name="Liu Y."/>
            <person name="Niu Y.-X."/>
            <person name="Yu L.-H."/>
            <person name="Chen D.-F."/>
            <person name="Zhang G.-Q."/>
        </authorList>
    </citation>
    <scope>NUCLEOTIDE SEQUENCE</scope>
    <source>
        <tissue evidence="2">Leaf</tissue>
    </source>
</reference>
<evidence type="ECO:0000313" key="2">
    <source>
        <dbReference type="EMBL" id="KAI0492258.1"/>
    </source>
</evidence>
<organism evidence="2 3">
    <name type="scientific">Dendrobium nobile</name>
    <name type="common">Orchid</name>
    <dbReference type="NCBI Taxonomy" id="94219"/>
    <lineage>
        <taxon>Eukaryota</taxon>
        <taxon>Viridiplantae</taxon>
        <taxon>Streptophyta</taxon>
        <taxon>Embryophyta</taxon>
        <taxon>Tracheophyta</taxon>
        <taxon>Spermatophyta</taxon>
        <taxon>Magnoliopsida</taxon>
        <taxon>Liliopsida</taxon>
        <taxon>Asparagales</taxon>
        <taxon>Orchidaceae</taxon>
        <taxon>Epidendroideae</taxon>
        <taxon>Malaxideae</taxon>
        <taxon>Dendrobiinae</taxon>
        <taxon>Dendrobium</taxon>
    </lineage>
</organism>
<comment type="caution">
    <text evidence="2">The sequence shown here is derived from an EMBL/GenBank/DDBJ whole genome shotgun (WGS) entry which is preliminary data.</text>
</comment>
<dbReference type="AlphaFoldDB" id="A0A8T3A812"/>
<dbReference type="EMBL" id="JAGYWB010000018">
    <property type="protein sequence ID" value="KAI0492258.1"/>
    <property type="molecule type" value="Genomic_DNA"/>
</dbReference>
<feature type="region of interest" description="Disordered" evidence="1">
    <location>
        <begin position="1"/>
        <end position="21"/>
    </location>
</feature>
<keyword evidence="3" id="KW-1185">Reference proteome</keyword>